<dbReference type="OrthoDB" id="5556956at2759"/>
<evidence type="ECO:0000256" key="1">
    <source>
        <dbReference type="SAM" id="MobiDB-lite"/>
    </source>
</evidence>
<comment type="caution">
    <text evidence="2">The sequence shown here is derived from an EMBL/GenBank/DDBJ whole genome shotgun (WGS) entry which is preliminary data.</text>
</comment>
<organism evidence="2 3">
    <name type="scientific">Imshaugia aleurites</name>
    <dbReference type="NCBI Taxonomy" id="172621"/>
    <lineage>
        <taxon>Eukaryota</taxon>
        <taxon>Fungi</taxon>
        <taxon>Dikarya</taxon>
        <taxon>Ascomycota</taxon>
        <taxon>Pezizomycotina</taxon>
        <taxon>Lecanoromycetes</taxon>
        <taxon>OSLEUM clade</taxon>
        <taxon>Lecanoromycetidae</taxon>
        <taxon>Lecanorales</taxon>
        <taxon>Lecanorineae</taxon>
        <taxon>Parmeliaceae</taxon>
        <taxon>Imshaugia</taxon>
    </lineage>
</organism>
<feature type="region of interest" description="Disordered" evidence="1">
    <location>
        <begin position="1"/>
        <end position="32"/>
    </location>
</feature>
<feature type="region of interest" description="Disordered" evidence="1">
    <location>
        <begin position="113"/>
        <end position="137"/>
    </location>
</feature>
<keyword evidence="3" id="KW-1185">Reference proteome</keyword>
<feature type="region of interest" description="Disordered" evidence="1">
    <location>
        <begin position="215"/>
        <end position="279"/>
    </location>
</feature>
<sequence length="279" mass="30917">MASALGKRKRRDHITDPETSNVSTADAEPTSSQALFRQHFESTFEPLPGPFARPPLVHNLDAKASDEELESDWDGFSEHGEEHADIVHYAIPVPSEVDVSKGEYKTFMSAKPPSLATKQASTAKRRKPDLTNNDESSIDAANLKKDLALQRLLKESHLLDPKSSLSLSHSGQNRHRVLDLRLQDVGSKSSVFAQQKMPLAQRKGITAKAREREELRRREAQENGIILEKATKSKKKDGSIRQRGIGAPSVGKLQGGMLKLSKKDVAQIEGPKQVARHKR</sequence>
<dbReference type="AlphaFoldDB" id="A0A8H3I4R4"/>
<feature type="compositionally biased region" description="Polar residues" evidence="1">
    <location>
        <begin position="17"/>
        <end position="32"/>
    </location>
</feature>
<proteinExistence type="predicted"/>
<protein>
    <submittedName>
        <fullName evidence="2">Uncharacterized protein</fullName>
    </submittedName>
</protein>
<gene>
    <name evidence="2" type="ORF">IMSHALPRED_000121</name>
</gene>
<dbReference type="InterPro" id="IPR053030">
    <property type="entry name" value="Ribosomal_biogenesis_FAF1-like"/>
</dbReference>
<evidence type="ECO:0000313" key="3">
    <source>
        <dbReference type="Proteomes" id="UP000664534"/>
    </source>
</evidence>
<dbReference type="PANTHER" id="PTHR28096:SF1">
    <property type="entry name" value="PROTEIN FAF1"/>
    <property type="match status" value="1"/>
</dbReference>
<dbReference type="InterPro" id="IPR027973">
    <property type="entry name" value="FSAF1-like"/>
</dbReference>
<feature type="compositionally biased region" description="Basic residues" evidence="1">
    <location>
        <begin position="1"/>
        <end position="12"/>
    </location>
</feature>
<evidence type="ECO:0000313" key="2">
    <source>
        <dbReference type="EMBL" id="CAF9904613.1"/>
    </source>
</evidence>
<accession>A0A8H3I4R4</accession>
<dbReference type="Pfam" id="PF15375">
    <property type="entry name" value="FSAF1"/>
    <property type="match status" value="1"/>
</dbReference>
<dbReference type="GO" id="GO:0005730">
    <property type="term" value="C:nucleolus"/>
    <property type="evidence" value="ECO:0007669"/>
    <property type="project" value="TreeGrafter"/>
</dbReference>
<dbReference type="GO" id="GO:0000462">
    <property type="term" value="P:maturation of SSU-rRNA from tricistronic rRNA transcript (SSU-rRNA, 5.8S rRNA, LSU-rRNA)"/>
    <property type="evidence" value="ECO:0007669"/>
    <property type="project" value="TreeGrafter"/>
</dbReference>
<dbReference type="Proteomes" id="UP000664534">
    <property type="component" value="Unassembled WGS sequence"/>
</dbReference>
<dbReference type="PANTHER" id="PTHR28096">
    <property type="entry name" value="PROTEIN FAF1"/>
    <property type="match status" value="1"/>
</dbReference>
<dbReference type="EMBL" id="CAJPDT010000001">
    <property type="protein sequence ID" value="CAF9904613.1"/>
    <property type="molecule type" value="Genomic_DNA"/>
</dbReference>
<reference evidence="2" key="1">
    <citation type="submission" date="2021-03" db="EMBL/GenBank/DDBJ databases">
        <authorList>
            <person name="Tagirdzhanova G."/>
        </authorList>
    </citation>
    <scope>NUCLEOTIDE SEQUENCE</scope>
</reference>
<name>A0A8H3I4R4_9LECA</name>